<accession>A0A9D7K4K9</accession>
<keyword evidence="1" id="KW-0645">Protease</keyword>
<gene>
    <name evidence="1" type="ORF">IPL58_15835</name>
</gene>
<dbReference type="InterPro" id="IPR000671">
    <property type="entry name" value="Peptidase_A31"/>
</dbReference>
<dbReference type="InterPro" id="IPR023430">
    <property type="entry name" value="Pept_HybD-like_dom_sf"/>
</dbReference>
<dbReference type="Proteomes" id="UP000886689">
    <property type="component" value="Unassembled WGS sequence"/>
</dbReference>
<dbReference type="PANTHER" id="PTHR30302">
    <property type="entry name" value="HYDROGENASE 1 MATURATION PROTEASE"/>
    <property type="match status" value="1"/>
</dbReference>
<dbReference type="CDD" id="cd06066">
    <property type="entry name" value="H2MP_NAD-link-bidir"/>
    <property type="match status" value="1"/>
</dbReference>
<dbReference type="AlphaFoldDB" id="A0A9D7K4K9"/>
<sequence>MAPFVILACGNPSRGDDALGPLLLERLAGWLEAERISESFDLIEDFQLQIEHALDLTGRQAALFIDAGQDTPAPYTLTTGFPDDTPGHSTHAITPGAVLAVYRRIVGGAPPPASILCVRGESYELGEGLSVAASERLELAWLALQQYCRDLLVQPGGN</sequence>
<dbReference type="GO" id="GO:0016485">
    <property type="term" value="P:protein processing"/>
    <property type="evidence" value="ECO:0007669"/>
    <property type="project" value="TreeGrafter"/>
</dbReference>
<keyword evidence="1" id="KW-0378">Hydrolase</keyword>
<name>A0A9D7K4K9_9PROT</name>
<dbReference type="Gene3D" id="3.40.50.1450">
    <property type="entry name" value="HybD-like"/>
    <property type="match status" value="1"/>
</dbReference>
<organism evidence="1 2">
    <name type="scientific">Candidatus Proximibacter danicus</name>
    <dbReference type="NCBI Taxonomy" id="2954365"/>
    <lineage>
        <taxon>Bacteria</taxon>
        <taxon>Pseudomonadati</taxon>
        <taxon>Pseudomonadota</taxon>
        <taxon>Betaproteobacteria</taxon>
        <taxon>Candidatus Proximibacter</taxon>
    </lineage>
</organism>
<comment type="caution">
    <text evidence="1">The sequence shown here is derived from an EMBL/GenBank/DDBJ whole genome shotgun (WGS) entry which is preliminary data.</text>
</comment>
<dbReference type="GO" id="GO:0008047">
    <property type="term" value="F:enzyme activator activity"/>
    <property type="evidence" value="ECO:0007669"/>
    <property type="project" value="InterPro"/>
</dbReference>
<dbReference type="EMBL" id="JADJUC010000030">
    <property type="protein sequence ID" value="MBK8525369.1"/>
    <property type="molecule type" value="Genomic_DNA"/>
</dbReference>
<evidence type="ECO:0000313" key="1">
    <source>
        <dbReference type="EMBL" id="MBK8525369.1"/>
    </source>
</evidence>
<proteinExistence type="predicted"/>
<dbReference type="NCBIfam" id="TIGR00072">
    <property type="entry name" value="hydrog_prot"/>
    <property type="match status" value="1"/>
</dbReference>
<protein>
    <submittedName>
        <fullName evidence="1">Hydrogenase maturation protease</fullName>
    </submittedName>
</protein>
<dbReference type="PANTHER" id="PTHR30302:SF5">
    <property type="entry name" value="SLR1876 PROTEIN"/>
    <property type="match status" value="1"/>
</dbReference>
<dbReference type="GO" id="GO:0004175">
    <property type="term" value="F:endopeptidase activity"/>
    <property type="evidence" value="ECO:0007669"/>
    <property type="project" value="TreeGrafter"/>
</dbReference>
<dbReference type="SUPFAM" id="SSF53163">
    <property type="entry name" value="HybD-like"/>
    <property type="match status" value="1"/>
</dbReference>
<reference evidence="1" key="1">
    <citation type="submission" date="2020-10" db="EMBL/GenBank/DDBJ databases">
        <title>Connecting structure to function with the recovery of over 1000 high-quality activated sludge metagenome-assembled genomes encoding full-length rRNA genes using long-read sequencing.</title>
        <authorList>
            <person name="Singleton C.M."/>
            <person name="Petriglieri F."/>
            <person name="Kristensen J.M."/>
            <person name="Kirkegaard R.H."/>
            <person name="Michaelsen T.Y."/>
            <person name="Andersen M.H."/>
            <person name="Karst S.M."/>
            <person name="Dueholm M.S."/>
            <person name="Nielsen P.H."/>
            <person name="Albertsen M."/>
        </authorList>
    </citation>
    <scope>NUCLEOTIDE SEQUENCE</scope>
    <source>
        <strain evidence="1">Hirt_18-Q3-R61-65_BATAC.395</strain>
    </source>
</reference>
<evidence type="ECO:0000313" key="2">
    <source>
        <dbReference type="Proteomes" id="UP000886689"/>
    </source>
</evidence>